<dbReference type="SFLD" id="SFLDS00003">
    <property type="entry name" value="Haloacid_Dehalogenase"/>
    <property type="match status" value="1"/>
</dbReference>
<reference evidence="3" key="1">
    <citation type="submission" date="2020-11" db="EMBL/GenBank/DDBJ databases">
        <title>Sequencing the genomes of 1000 actinobacteria strains.</title>
        <authorList>
            <person name="Klenk H.-P."/>
        </authorList>
    </citation>
    <scope>NUCLEOTIDE SEQUENCE</scope>
    <source>
        <strain evidence="3">DSM 45356</strain>
    </source>
</reference>
<proteinExistence type="predicted"/>
<keyword evidence="1 3" id="KW-0378">Hydrolase</keyword>
<dbReference type="SUPFAM" id="SSF56784">
    <property type="entry name" value="HAD-like"/>
    <property type="match status" value="1"/>
</dbReference>
<protein>
    <submittedName>
        <fullName evidence="3">Putative hydrolase of the HAD superfamily</fullName>
    </submittedName>
</protein>
<dbReference type="PANTHER" id="PTHR46470">
    <property type="entry name" value="N-ACYLNEURAMINATE-9-PHOSPHATASE"/>
    <property type="match status" value="1"/>
</dbReference>
<keyword evidence="4" id="KW-1185">Reference proteome</keyword>
<comment type="caution">
    <text evidence="3">The sequence shown here is derived from an EMBL/GenBank/DDBJ whole genome shotgun (WGS) entry which is preliminary data.</text>
</comment>
<name>A0A8J7GBE8_9ACTN</name>
<gene>
    <name evidence="3" type="ORF">IW245_003537</name>
</gene>
<dbReference type="SFLD" id="SFLDG01129">
    <property type="entry name" value="C1.5:_HAD__Beta-PGM__Phosphata"/>
    <property type="match status" value="1"/>
</dbReference>
<dbReference type="Proteomes" id="UP000622552">
    <property type="component" value="Unassembled WGS sequence"/>
</dbReference>
<evidence type="ECO:0000256" key="2">
    <source>
        <dbReference type="ARBA" id="ARBA00022842"/>
    </source>
</evidence>
<dbReference type="RefSeq" id="WP_197004222.1">
    <property type="nucleotide sequence ID" value="NZ_BONS01000020.1"/>
</dbReference>
<organism evidence="3 4">
    <name type="scientific">Longispora fulva</name>
    <dbReference type="NCBI Taxonomy" id="619741"/>
    <lineage>
        <taxon>Bacteria</taxon>
        <taxon>Bacillati</taxon>
        <taxon>Actinomycetota</taxon>
        <taxon>Actinomycetes</taxon>
        <taxon>Micromonosporales</taxon>
        <taxon>Micromonosporaceae</taxon>
        <taxon>Longispora</taxon>
    </lineage>
</organism>
<evidence type="ECO:0000256" key="1">
    <source>
        <dbReference type="ARBA" id="ARBA00022801"/>
    </source>
</evidence>
<evidence type="ECO:0000313" key="3">
    <source>
        <dbReference type="EMBL" id="MBG6137343.1"/>
    </source>
</evidence>
<dbReference type="EMBL" id="JADOUF010000001">
    <property type="protein sequence ID" value="MBG6137343.1"/>
    <property type="molecule type" value="Genomic_DNA"/>
</dbReference>
<dbReference type="Pfam" id="PF00702">
    <property type="entry name" value="Hydrolase"/>
    <property type="match status" value="1"/>
</dbReference>
<keyword evidence="2" id="KW-0460">Magnesium</keyword>
<dbReference type="InterPro" id="IPR036412">
    <property type="entry name" value="HAD-like_sf"/>
</dbReference>
<dbReference type="AlphaFoldDB" id="A0A8J7GBE8"/>
<dbReference type="Gene3D" id="3.40.50.1000">
    <property type="entry name" value="HAD superfamily/HAD-like"/>
    <property type="match status" value="1"/>
</dbReference>
<dbReference type="InterPro" id="IPR023214">
    <property type="entry name" value="HAD_sf"/>
</dbReference>
<evidence type="ECO:0000313" key="4">
    <source>
        <dbReference type="Proteomes" id="UP000622552"/>
    </source>
</evidence>
<dbReference type="GO" id="GO:0016787">
    <property type="term" value="F:hydrolase activity"/>
    <property type="evidence" value="ECO:0007669"/>
    <property type="project" value="UniProtKB-KW"/>
</dbReference>
<dbReference type="Gene3D" id="1.10.150.520">
    <property type="match status" value="1"/>
</dbReference>
<accession>A0A8J7GBE8</accession>
<dbReference type="InterPro" id="IPR051400">
    <property type="entry name" value="HAD-like_hydrolase"/>
</dbReference>
<sequence>MTLIRGILLDLEDTLYPRAQFLDQAWQRVCAVGSTAGLDPARLRPALDRAAAGGSDRPGLIDEAIRSIGADLALVPRLVYAFREYWPTTLVPYPGVDERLDELSARLPLVLVTDGNPAQQRAKIEATGLARHFRAVVCTDEGGGRDFRKPHGSGFRRGLSALACAADATIMIGDRPDKDVAGASSMGIRSVRVRCGEHAGMPDHPATWRTVDSTVDALDVVLGLTVAQV</sequence>